<feature type="region of interest" description="Disordered" evidence="1">
    <location>
        <begin position="1"/>
        <end position="32"/>
    </location>
</feature>
<sequence length="365" mass="41632">REETKERSKQGDRASLEPSVHSNTLSSPPQVPSWNIPPHVHPRFFFLRFPLPSHRNCSRYQRRSVLTLLQRSPPSHTCLPFLTSSTIIDDIIHSSSEYAAFRSTILLLLLFSDDHPRCRRDDFFRIPFLHPSSHHPDEHVGGSGGDVYRYDVIADIVASRGARHPVAGARVACCRGYHGCVVITVGVDVGGRRTLRRLLMTRQPLLLLLAEHLVGKVLNQCESLPSLMAHQAHVVLKLGALLSYVREINEESRTHISFERLDVIRLRRFVNRDNKGLRMLMFSQNLRDVVQCHTLTHTRLKVGKGEKKKVSNISPARISDECIIERALRRVSMSWCIKCMGTWRENATRLRPGVRCTRASQLTRI</sequence>
<evidence type="ECO:0000313" key="3">
    <source>
        <dbReference type="Proteomes" id="UP000078540"/>
    </source>
</evidence>
<accession>A0A195BE69</accession>
<protein>
    <submittedName>
        <fullName evidence="2">Uncharacterized protein</fullName>
    </submittedName>
</protein>
<feature type="compositionally biased region" description="Basic and acidic residues" evidence="1">
    <location>
        <begin position="1"/>
        <end position="15"/>
    </location>
</feature>
<keyword evidence="3" id="KW-1185">Reference proteome</keyword>
<gene>
    <name evidence="2" type="ORF">ALC53_06982</name>
</gene>
<dbReference type="EMBL" id="KQ976511">
    <property type="protein sequence ID" value="KYM82492.1"/>
    <property type="molecule type" value="Genomic_DNA"/>
</dbReference>
<dbReference type="Proteomes" id="UP000078540">
    <property type="component" value="Unassembled WGS sequence"/>
</dbReference>
<evidence type="ECO:0000256" key="1">
    <source>
        <dbReference type="SAM" id="MobiDB-lite"/>
    </source>
</evidence>
<dbReference type="AlphaFoldDB" id="A0A195BE69"/>
<feature type="non-terminal residue" evidence="2">
    <location>
        <position position="1"/>
    </location>
</feature>
<evidence type="ECO:0000313" key="2">
    <source>
        <dbReference type="EMBL" id="KYM82492.1"/>
    </source>
</evidence>
<name>A0A195BE69_9HYME</name>
<reference evidence="2 3" key="1">
    <citation type="submission" date="2015-09" db="EMBL/GenBank/DDBJ databases">
        <title>Atta colombica WGS genome.</title>
        <authorList>
            <person name="Nygaard S."/>
            <person name="Hu H."/>
            <person name="Boomsma J."/>
            <person name="Zhang G."/>
        </authorList>
    </citation>
    <scope>NUCLEOTIDE SEQUENCE [LARGE SCALE GENOMIC DNA]</scope>
    <source>
        <strain evidence="2">Treedump-2</strain>
        <tissue evidence="2">Whole body</tissue>
    </source>
</reference>
<proteinExistence type="predicted"/>
<organism evidence="2 3">
    <name type="scientific">Atta colombica</name>
    <dbReference type="NCBI Taxonomy" id="520822"/>
    <lineage>
        <taxon>Eukaryota</taxon>
        <taxon>Metazoa</taxon>
        <taxon>Ecdysozoa</taxon>
        <taxon>Arthropoda</taxon>
        <taxon>Hexapoda</taxon>
        <taxon>Insecta</taxon>
        <taxon>Pterygota</taxon>
        <taxon>Neoptera</taxon>
        <taxon>Endopterygota</taxon>
        <taxon>Hymenoptera</taxon>
        <taxon>Apocrita</taxon>
        <taxon>Aculeata</taxon>
        <taxon>Formicoidea</taxon>
        <taxon>Formicidae</taxon>
        <taxon>Myrmicinae</taxon>
        <taxon>Atta</taxon>
    </lineage>
</organism>